<dbReference type="FunFam" id="3.30.420.140:FF:000001">
    <property type="entry name" value="RNA-binding transcriptional accessory protein"/>
    <property type="match status" value="1"/>
</dbReference>
<dbReference type="InterPro" id="IPR041692">
    <property type="entry name" value="HHH_9"/>
</dbReference>
<dbReference type="Pfam" id="PF09371">
    <property type="entry name" value="Tex_N"/>
    <property type="match status" value="1"/>
</dbReference>
<protein>
    <submittedName>
        <fullName evidence="2">RNA-binding protein</fullName>
    </submittedName>
</protein>
<dbReference type="InterPro" id="IPR023319">
    <property type="entry name" value="Tex-like_HTH_dom_sf"/>
</dbReference>
<dbReference type="CDD" id="cd05685">
    <property type="entry name" value="S1_Tex"/>
    <property type="match status" value="1"/>
</dbReference>
<organism evidence="2 3">
    <name type="scientific">Uabimicrobium amorphum</name>
    <dbReference type="NCBI Taxonomy" id="2596890"/>
    <lineage>
        <taxon>Bacteria</taxon>
        <taxon>Pseudomonadati</taxon>
        <taxon>Planctomycetota</taxon>
        <taxon>Candidatus Uabimicrobiia</taxon>
        <taxon>Candidatus Uabimicrobiales</taxon>
        <taxon>Candidatus Uabimicrobiaceae</taxon>
        <taxon>Candidatus Uabimicrobium</taxon>
    </lineage>
</organism>
<dbReference type="Pfam" id="PF12836">
    <property type="entry name" value="HHH_3"/>
    <property type="match status" value="1"/>
</dbReference>
<dbReference type="InterPro" id="IPR012340">
    <property type="entry name" value="NA-bd_OB-fold"/>
</dbReference>
<dbReference type="FunFam" id="2.40.50.140:FF:000051">
    <property type="entry name" value="RNA-binding transcriptional accessory protein"/>
    <property type="match status" value="1"/>
</dbReference>
<dbReference type="AlphaFoldDB" id="A0A5S9IKM0"/>
<dbReference type="SUPFAM" id="SSF158832">
    <property type="entry name" value="Tex N-terminal region-like"/>
    <property type="match status" value="1"/>
</dbReference>
<dbReference type="SUPFAM" id="SSF50249">
    <property type="entry name" value="Nucleic acid-binding proteins"/>
    <property type="match status" value="1"/>
</dbReference>
<dbReference type="InterPro" id="IPR006641">
    <property type="entry name" value="YqgF/RNaseH-like_dom"/>
</dbReference>
<sequence>MQDIIIKRICDHLTIPSKKVEGTIALLDEGNTIPFITRYRKEATGGLDEQQIQDISDQLERERSLEKRKQEVTEKIKEQGKLTTELEHKISEASQLKTLEDIYLPFRPKRRTRALIAKEKGLEPFAMQILHYDTDNPQQQAREYINPQQELDDIEQVLGGAMDIIAEVVAENSDVREIVRNYTGNTGTISVAKTSKGEDPDQIYKDYYEYEEKVTTIPAHRILAIDRGENAKVLRIKVEVDDELICQRIARRYTKKQHAACTQYIEEAVTDGYKRLIAPAISREIRSELTDKAHQHAIDIFAQNLRNLLMQAPLQDMCLLAIDPGYVSGCKLAVISATGELLDYAAVFPHQPQRQMDKAQKTILSMCEKHDVNAIVIGNGTACRETEELVAEIIAASPLKLVYTIVSEAGASVYSASKEAREEFPDLDASYRGTISIGRRVLDPLAELVKIDPKSLGVGLYQHDVNGKKLDQALERIVASCVNYVGVDLNRASSELLSHVAGINSRIAKNIVQKRKELGRFTSRKDLKNVSGIGSGTFTQCAGFLRIQNSREPLDETAIHPESYKVCEKLFDVMGCEKKQLHHKEVNQKLQDLDVTKIASQLDVGVPTMKDIFENLMRPGRDPREELPKPIFRSGVLSLEDLEPGMELKGTVRNVIDFGAFVDIGVKVDGLVHISQMSRSYVKNPMDICKIGDNIDVKILSVDTGRKRISLSMVLGD</sequence>
<dbReference type="Gene3D" id="1.10.10.650">
    <property type="entry name" value="RuvA domain 2-like"/>
    <property type="match status" value="1"/>
</dbReference>
<dbReference type="OrthoDB" id="9804714at2"/>
<dbReference type="InterPro" id="IPR023323">
    <property type="entry name" value="Tex-like_dom_sf"/>
</dbReference>
<dbReference type="InterPro" id="IPR044146">
    <property type="entry name" value="S1_Tex"/>
</dbReference>
<dbReference type="Pfam" id="PF17674">
    <property type="entry name" value="HHH_9"/>
    <property type="match status" value="1"/>
</dbReference>
<dbReference type="Pfam" id="PF22706">
    <property type="entry name" value="Tex_central_region"/>
    <property type="match status" value="1"/>
</dbReference>
<dbReference type="GO" id="GO:0006139">
    <property type="term" value="P:nucleobase-containing compound metabolic process"/>
    <property type="evidence" value="ECO:0007669"/>
    <property type="project" value="InterPro"/>
</dbReference>
<dbReference type="FunFam" id="1.10.10.650:FF:000001">
    <property type="entry name" value="S1 RNA-binding domain 1"/>
    <property type="match status" value="1"/>
</dbReference>
<dbReference type="Proteomes" id="UP000326354">
    <property type="component" value="Chromosome"/>
</dbReference>
<dbReference type="InterPro" id="IPR018974">
    <property type="entry name" value="Tex-like_N"/>
</dbReference>
<reference evidence="2 3" key="1">
    <citation type="submission" date="2019-08" db="EMBL/GenBank/DDBJ databases">
        <title>Complete genome sequence of Candidatus Uab amorphum.</title>
        <authorList>
            <person name="Shiratori T."/>
            <person name="Suzuki S."/>
            <person name="Kakizawa Y."/>
            <person name="Ishida K."/>
        </authorList>
    </citation>
    <scope>NUCLEOTIDE SEQUENCE [LARGE SCALE GENOMIC DNA]</scope>
    <source>
        <strain evidence="2 3">SRT547</strain>
    </source>
</reference>
<proteinExistence type="predicted"/>
<accession>A0A5S9IKM0</accession>
<dbReference type="PANTHER" id="PTHR10724:SF10">
    <property type="entry name" value="S1 RNA-BINDING DOMAIN-CONTAINING PROTEIN 1"/>
    <property type="match status" value="1"/>
</dbReference>
<evidence type="ECO:0000313" key="2">
    <source>
        <dbReference type="EMBL" id="BBM83608.1"/>
    </source>
</evidence>
<dbReference type="Gene3D" id="1.10.3500.10">
    <property type="entry name" value="Tex N-terminal region-like"/>
    <property type="match status" value="1"/>
</dbReference>
<dbReference type="FunFam" id="1.10.150.310:FF:000001">
    <property type="entry name" value="RNA-binding transcriptional accessory protein"/>
    <property type="match status" value="1"/>
</dbReference>
<dbReference type="Gene3D" id="3.30.420.140">
    <property type="entry name" value="YqgF/RNase H-like domain"/>
    <property type="match status" value="1"/>
</dbReference>
<dbReference type="SMART" id="SM00732">
    <property type="entry name" value="YqgFc"/>
    <property type="match status" value="1"/>
</dbReference>
<dbReference type="GO" id="GO:0005737">
    <property type="term" value="C:cytoplasm"/>
    <property type="evidence" value="ECO:0007669"/>
    <property type="project" value="UniProtKB-ARBA"/>
</dbReference>
<evidence type="ECO:0000259" key="1">
    <source>
        <dbReference type="PROSITE" id="PS50126"/>
    </source>
</evidence>
<dbReference type="InterPro" id="IPR055179">
    <property type="entry name" value="Tex-like_central_region"/>
</dbReference>
<dbReference type="InterPro" id="IPR003029">
    <property type="entry name" value="S1_domain"/>
</dbReference>
<name>A0A5S9IKM0_UABAM</name>
<dbReference type="PROSITE" id="PS50126">
    <property type="entry name" value="S1"/>
    <property type="match status" value="1"/>
</dbReference>
<dbReference type="SUPFAM" id="SSF53098">
    <property type="entry name" value="Ribonuclease H-like"/>
    <property type="match status" value="1"/>
</dbReference>
<keyword evidence="3" id="KW-1185">Reference proteome</keyword>
<dbReference type="Pfam" id="PF16921">
    <property type="entry name" value="Tex_YqgF"/>
    <property type="match status" value="1"/>
</dbReference>
<dbReference type="InterPro" id="IPR037027">
    <property type="entry name" value="YqgF/RNaseH-like_dom_sf"/>
</dbReference>
<dbReference type="Pfam" id="PF00575">
    <property type="entry name" value="S1"/>
    <property type="match status" value="1"/>
</dbReference>
<dbReference type="EMBL" id="AP019860">
    <property type="protein sequence ID" value="BBM83608.1"/>
    <property type="molecule type" value="Genomic_DNA"/>
</dbReference>
<dbReference type="InterPro" id="IPR010994">
    <property type="entry name" value="RuvA_2-like"/>
</dbReference>
<dbReference type="GO" id="GO:0003729">
    <property type="term" value="F:mRNA binding"/>
    <property type="evidence" value="ECO:0007669"/>
    <property type="project" value="UniProtKB-ARBA"/>
</dbReference>
<dbReference type="PANTHER" id="PTHR10724">
    <property type="entry name" value="30S RIBOSOMAL PROTEIN S1"/>
    <property type="match status" value="1"/>
</dbReference>
<evidence type="ECO:0000313" key="3">
    <source>
        <dbReference type="Proteomes" id="UP000326354"/>
    </source>
</evidence>
<dbReference type="KEGG" id="uam:UABAM_01961"/>
<dbReference type="GO" id="GO:0003735">
    <property type="term" value="F:structural constituent of ribosome"/>
    <property type="evidence" value="ECO:0007669"/>
    <property type="project" value="TreeGrafter"/>
</dbReference>
<dbReference type="SMART" id="SM00316">
    <property type="entry name" value="S1"/>
    <property type="match status" value="1"/>
</dbReference>
<dbReference type="InterPro" id="IPR012337">
    <property type="entry name" value="RNaseH-like_sf"/>
</dbReference>
<feature type="domain" description="S1 motif" evidence="1">
    <location>
        <begin position="645"/>
        <end position="714"/>
    </location>
</feature>
<dbReference type="InterPro" id="IPR032639">
    <property type="entry name" value="Tex_YqgF"/>
</dbReference>
<dbReference type="SUPFAM" id="SSF47781">
    <property type="entry name" value="RuvA domain 2-like"/>
    <property type="match status" value="2"/>
</dbReference>
<dbReference type="InterPro" id="IPR050437">
    <property type="entry name" value="Ribos_protein_bS1-like"/>
</dbReference>
<dbReference type="Gene3D" id="1.10.150.310">
    <property type="entry name" value="Tex RuvX-like domain-like"/>
    <property type="match status" value="1"/>
</dbReference>
<dbReference type="GO" id="GO:0006412">
    <property type="term" value="P:translation"/>
    <property type="evidence" value="ECO:0007669"/>
    <property type="project" value="TreeGrafter"/>
</dbReference>
<dbReference type="Gene3D" id="2.40.50.140">
    <property type="entry name" value="Nucleic acid-binding proteins"/>
    <property type="match status" value="1"/>
</dbReference>
<dbReference type="RefSeq" id="WP_151967801.1">
    <property type="nucleotide sequence ID" value="NZ_AP019860.1"/>
</dbReference>
<gene>
    <name evidence="2" type="ORF">UABAM_01961</name>
</gene>